<dbReference type="EMBL" id="CP002131">
    <property type="protein sequence ID" value="ADL07090.1"/>
    <property type="molecule type" value="Genomic_DNA"/>
</dbReference>
<evidence type="ECO:0000313" key="4">
    <source>
        <dbReference type="Proteomes" id="UP000000272"/>
    </source>
</evidence>
<dbReference type="PANTHER" id="PTHR33542:SF3">
    <property type="entry name" value="SIROHYDROCHLORIN FERROCHELATASE, CHLOROPLASTIC"/>
    <property type="match status" value="1"/>
</dbReference>
<dbReference type="AlphaFoldDB" id="D9S0S6"/>
<dbReference type="GO" id="GO:0016829">
    <property type="term" value="F:lyase activity"/>
    <property type="evidence" value="ECO:0007669"/>
    <property type="project" value="UniProtKB-KW"/>
</dbReference>
<dbReference type="Proteomes" id="UP000000272">
    <property type="component" value="Chromosome"/>
</dbReference>
<dbReference type="InterPro" id="IPR002762">
    <property type="entry name" value="CbiX-like"/>
</dbReference>
<accession>D9S0S6</accession>
<evidence type="ECO:0000313" key="3">
    <source>
        <dbReference type="EMBL" id="ADL07090.1"/>
    </source>
</evidence>
<sequence length="124" mass="13427">MKALLIIAHGSRVDDSAGVMERLASKLKGMGRYDLAEVAYVQFQQPGIGEAVARLVERGAKEIVAVPAFLFRGVHVTRDIPGELKVSKDAHPGVKIFLAEPIGYDERICEILAERAAGEVVEIS</sequence>
<name>D9S0S6_THEOJ</name>
<dbReference type="HOGENOM" id="CLU_065901_2_0_9"/>
<dbReference type="STRING" id="555079.Toce_0309"/>
<reference evidence="3 4" key="1">
    <citation type="journal article" date="2010" name="Stand. Genomic Sci.">
        <title>Complete genome sequence of Thermosediminibacter oceani type strain (JW/IW-1228P).</title>
        <authorList>
            <person name="Pitluck S."/>
            <person name="Yasawong M."/>
            <person name="Munk C."/>
            <person name="Nolan M."/>
            <person name="Lapidus A."/>
            <person name="Lucas S."/>
            <person name="Glavina Del Rio T."/>
            <person name="Tice H."/>
            <person name="Cheng J.F."/>
            <person name="Bruce D."/>
            <person name="Detter C."/>
            <person name="Tapia R."/>
            <person name="Han C."/>
            <person name="Goodwin L."/>
            <person name="Liolios K."/>
            <person name="Ivanova N."/>
            <person name="Mavromatis K."/>
            <person name="Mikhailova N."/>
            <person name="Pati A."/>
            <person name="Chen A."/>
            <person name="Palaniappan K."/>
            <person name="Land M."/>
            <person name="Hauser L."/>
            <person name="Chang Y.J."/>
            <person name="Jeffries C.D."/>
            <person name="Rohde M."/>
            <person name="Spring S."/>
            <person name="Sikorski J."/>
            <person name="Goker M."/>
            <person name="Woyke T."/>
            <person name="Bristow J."/>
            <person name="Eisen J.A."/>
            <person name="Markowitz V."/>
            <person name="Hugenholtz P."/>
            <person name="Kyrpides N.C."/>
            <person name="Klenk H.P."/>
        </authorList>
    </citation>
    <scope>NUCLEOTIDE SEQUENCE [LARGE SCALE GENOMIC DNA]</scope>
    <source>
        <strain evidence="4">ATCC BAA-1034 / DSM 16646 / JW/IW-1228P</strain>
    </source>
</reference>
<evidence type="ECO:0000256" key="1">
    <source>
        <dbReference type="ARBA" id="ARBA00022723"/>
    </source>
</evidence>
<gene>
    <name evidence="3" type="ordered locus">Toce_0309</name>
</gene>
<protein>
    <submittedName>
        <fullName evidence="3">Cobalamin (Vitamin B12) biosynthesis CbiX protein</fullName>
    </submittedName>
</protein>
<keyword evidence="2" id="KW-0456">Lyase</keyword>
<dbReference type="RefSeq" id="WP_013275140.1">
    <property type="nucleotide sequence ID" value="NC_014377.1"/>
</dbReference>
<dbReference type="Pfam" id="PF01903">
    <property type="entry name" value="CbiX"/>
    <property type="match status" value="1"/>
</dbReference>
<dbReference type="OrthoDB" id="9797895at2"/>
<dbReference type="KEGG" id="toc:Toce_0309"/>
<dbReference type="PANTHER" id="PTHR33542">
    <property type="entry name" value="SIROHYDROCHLORIN FERROCHELATASE, CHLOROPLASTIC"/>
    <property type="match status" value="1"/>
</dbReference>
<organism evidence="3 4">
    <name type="scientific">Thermosediminibacter oceani (strain ATCC BAA-1034 / DSM 16646 / JW/IW-1228P)</name>
    <dbReference type="NCBI Taxonomy" id="555079"/>
    <lineage>
        <taxon>Bacteria</taxon>
        <taxon>Bacillati</taxon>
        <taxon>Bacillota</taxon>
        <taxon>Clostridia</taxon>
        <taxon>Thermosediminibacterales</taxon>
        <taxon>Thermosediminibacteraceae</taxon>
        <taxon>Thermosediminibacter</taxon>
    </lineage>
</organism>
<keyword evidence="4" id="KW-1185">Reference proteome</keyword>
<dbReference type="GO" id="GO:0046872">
    <property type="term" value="F:metal ion binding"/>
    <property type="evidence" value="ECO:0007669"/>
    <property type="project" value="UniProtKB-KW"/>
</dbReference>
<keyword evidence="1" id="KW-0479">Metal-binding</keyword>
<dbReference type="CDD" id="cd03416">
    <property type="entry name" value="CbiX_SirB_N"/>
    <property type="match status" value="1"/>
</dbReference>
<dbReference type="SUPFAM" id="SSF53800">
    <property type="entry name" value="Chelatase"/>
    <property type="match status" value="1"/>
</dbReference>
<dbReference type="Gene3D" id="3.40.50.1400">
    <property type="match status" value="1"/>
</dbReference>
<dbReference type="InterPro" id="IPR050963">
    <property type="entry name" value="Sirohydro_Cobaltochel/CbiX"/>
</dbReference>
<proteinExistence type="predicted"/>
<evidence type="ECO:0000256" key="2">
    <source>
        <dbReference type="ARBA" id="ARBA00023239"/>
    </source>
</evidence>
<dbReference type="eggNOG" id="COG2138">
    <property type="taxonomic scope" value="Bacteria"/>
</dbReference>